<evidence type="ECO:0000313" key="4">
    <source>
        <dbReference type="Proteomes" id="UP000283586"/>
    </source>
</evidence>
<organism evidence="3 4">
    <name type="scientific">Roseburia intestinalis</name>
    <dbReference type="NCBI Taxonomy" id="166486"/>
    <lineage>
        <taxon>Bacteria</taxon>
        <taxon>Bacillati</taxon>
        <taxon>Bacillota</taxon>
        <taxon>Clostridia</taxon>
        <taxon>Lachnospirales</taxon>
        <taxon>Lachnospiraceae</taxon>
        <taxon>Roseburia</taxon>
    </lineage>
</organism>
<dbReference type="RefSeq" id="WP_118412431.1">
    <property type="nucleotide sequence ID" value="NZ_QRPI01000004.1"/>
</dbReference>
<feature type="domain" description="YqbQ/XkdQ" evidence="2">
    <location>
        <begin position="16"/>
        <end position="303"/>
    </location>
</feature>
<proteinExistence type="predicted"/>
<evidence type="ECO:0000256" key="1">
    <source>
        <dbReference type="SAM" id="MobiDB-lite"/>
    </source>
</evidence>
<dbReference type="EMBL" id="QRQN01000013">
    <property type="protein sequence ID" value="RHN07188.1"/>
    <property type="molecule type" value="Genomic_DNA"/>
</dbReference>
<dbReference type="AlphaFoldDB" id="A0A3R6K4V6"/>
<evidence type="ECO:0000313" key="3">
    <source>
        <dbReference type="EMBL" id="RHN07188.1"/>
    </source>
</evidence>
<dbReference type="InterPro" id="IPR056937">
    <property type="entry name" value="YqbQ/XkdQ"/>
</dbReference>
<accession>A0A3R6K4V6</accession>
<reference evidence="3 4" key="1">
    <citation type="submission" date="2018-08" db="EMBL/GenBank/DDBJ databases">
        <title>A genome reference for cultivated species of the human gut microbiota.</title>
        <authorList>
            <person name="Zou Y."/>
            <person name="Xue W."/>
            <person name="Luo G."/>
        </authorList>
    </citation>
    <scope>NUCLEOTIDE SEQUENCE [LARGE SCALE GENOMIC DNA]</scope>
    <source>
        <strain evidence="3 4">AF31-21AC</strain>
    </source>
</reference>
<sequence length="409" mass="45443">MIKLYWNKVQLNFEKVEWSGTDTQASRQITFSIPVNPYDKGFKNASIKLGDIVTLYSDKEKLFIGVITSREKSAAIGTASYTAKDFMHYLLRSSTSRKFVNKTPEQITKQICTEAGIKCSDLAKTGVNIPKLIFEDQNLYGIILKAYRKAVGKTKKKYMLTMDGKKLSVIVKGKDSKVTLDQGKDITDASYSDTTDNMVNLVKIYNESMQQVGKVEKKKLTQKYGIYQSTYTKEDGVNAKKEAEALMVGITKEASVEAIGNIRAVSGRSIVIYDKATGLNGKFYITSDTHTFENGVHTMQLELVWQNIMESGADESADSSEKKSTDTSTGSSNNRKTKASTEDNKKTYDEGAVAYYLENGTVFHSNPACASLKGATPLKTTVSGVLKILNKKGKNKGKPKYRKCTKCWR</sequence>
<comment type="caution">
    <text evidence="3">The sequence shown here is derived from an EMBL/GenBank/DDBJ whole genome shotgun (WGS) entry which is preliminary data.</text>
</comment>
<evidence type="ECO:0000259" key="2">
    <source>
        <dbReference type="Pfam" id="PF24032"/>
    </source>
</evidence>
<protein>
    <recommendedName>
        <fullName evidence="2">YqbQ/XkdQ domain-containing protein</fullName>
    </recommendedName>
</protein>
<feature type="region of interest" description="Disordered" evidence="1">
    <location>
        <begin position="314"/>
        <end position="343"/>
    </location>
</feature>
<dbReference type="Proteomes" id="UP000283586">
    <property type="component" value="Unassembled WGS sequence"/>
</dbReference>
<gene>
    <name evidence="3" type="ORF">DWZ31_11455</name>
</gene>
<dbReference type="SUPFAM" id="SSF69279">
    <property type="entry name" value="Phage tail proteins"/>
    <property type="match status" value="1"/>
</dbReference>
<name>A0A3R6K4V6_9FIRM</name>
<dbReference type="Pfam" id="PF24032">
    <property type="entry name" value="YQBQ"/>
    <property type="match status" value="1"/>
</dbReference>